<dbReference type="GO" id="GO:0030163">
    <property type="term" value="P:protein catabolic process"/>
    <property type="evidence" value="ECO:0007669"/>
    <property type="project" value="InterPro"/>
</dbReference>
<dbReference type="PANTHER" id="PTHR33473:SF19">
    <property type="entry name" value="ATP-DEPENDENT CLP PROTEASE ADAPTER PROTEIN CLPS"/>
    <property type="match status" value="1"/>
</dbReference>
<dbReference type="GO" id="GO:0008233">
    <property type="term" value="F:peptidase activity"/>
    <property type="evidence" value="ECO:0007669"/>
    <property type="project" value="UniProtKB-KW"/>
</dbReference>
<dbReference type="Proteomes" id="UP000198640">
    <property type="component" value="Unassembled WGS sequence"/>
</dbReference>
<reference evidence="3 4" key="1">
    <citation type="submission" date="2016-10" db="EMBL/GenBank/DDBJ databases">
        <authorList>
            <person name="de Groot N.N."/>
        </authorList>
    </citation>
    <scope>NUCLEOTIDE SEQUENCE [LARGE SCALE GENOMIC DNA]</scope>
    <source>
        <strain evidence="3 4">Nm1</strain>
    </source>
</reference>
<organism evidence="3 4">
    <name type="scientific">Nitrosomonas halophila</name>
    <dbReference type="NCBI Taxonomy" id="44576"/>
    <lineage>
        <taxon>Bacteria</taxon>
        <taxon>Pseudomonadati</taxon>
        <taxon>Pseudomonadota</taxon>
        <taxon>Betaproteobacteria</taxon>
        <taxon>Nitrosomonadales</taxon>
        <taxon>Nitrosomonadaceae</taxon>
        <taxon>Nitrosomonas</taxon>
    </lineage>
</organism>
<dbReference type="PANTHER" id="PTHR33473">
    <property type="entry name" value="ATP-DEPENDENT CLP PROTEASE ADAPTER PROTEIN CLPS1, CHLOROPLASTIC"/>
    <property type="match status" value="1"/>
</dbReference>
<dbReference type="STRING" id="44576.SAMN05421881_101348"/>
<dbReference type="EMBL" id="FNOY01000013">
    <property type="protein sequence ID" value="SDX95663.1"/>
    <property type="molecule type" value="Genomic_DNA"/>
</dbReference>
<dbReference type="NCBIfam" id="NF000672">
    <property type="entry name" value="PRK00033.1-5"/>
    <property type="match status" value="1"/>
</dbReference>
<dbReference type="HAMAP" id="MF_00302">
    <property type="entry name" value="ClpS"/>
    <property type="match status" value="1"/>
</dbReference>
<evidence type="ECO:0000259" key="2">
    <source>
        <dbReference type="Pfam" id="PF02617"/>
    </source>
</evidence>
<dbReference type="InterPro" id="IPR014719">
    <property type="entry name" value="Ribosomal_bL12_C/ClpS-like"/>
</dbReference>
<dbReference type="SUPFAM" id="SSF54736">
    <property type="entry name" value="ClpS-like"/>
    <property type="match status" value="1"/>
</dbReference>
<keyword evidence="3" id="KW-0645">Protease</keyword>
<accession>A0A1H3FX36</accession>
<evidence type="ECO:0000256" key="1">
    <source>
        <dbReference type="HAMAP-Rule" id="MF_00302"/>
    </source>
</evidence>
<protein>
    <recommendedName>
        <fullName evidence="1">ATP-dependent Clp protease adapter protein ClpS</fullName>
    </recommendedName>
</protein>
<dbReference type="Gene3D" id="3.30.1390.10">
    <property type="match status" value="1"/>
</dbReference>
<comment type="function">
    <text evidence="1">Involved in the modulation of the specificity of the ClpAP-mediated ATP-dependent protein degradation.</text>
</comment>
<gene>
    <name evidence="1" type="primary">clpS</name>
    <name evidence="3" type="ORF">SAMN05421881_101348</name>
</gene>
<sequence length="104" mass="11717">MTTGNRNPGGGVLEKGKTRLSPPPLYKVILINDDFTPMDFVVKVLRSFFAMNEEMATRIMLKIHTEGASVCGIYPSDIAMTKVQQVNEFSRQNQHPLKCVMEKE</sequence>
<evidence type="ECO:0000313" key="3">
    <source>
        <dbReference type="EMBL" id="SDX95663.1"/>
    </source>
</evidence>
<dbReference type="FunFam" id="3.30.1390.10:FF:000002">
    <property type="entry name" value="ATP-dependent Clp protease adapter protein ClpS"/>
    <property type="match status" value="1"/>
</dbReference>
<evidence type="ECO:0000313" key="4">
    <source>
        <dbReference type="Proteomes" id="UP000198640"/>
    </source>
</evidence>
<feature type="domain" description="Adaptor protein ClpS core" evidence="2">
    <location>
        <begin position="22"/>
        <end position="99"/>
    </location>
</feature>
<comment type="subunit">
    <text evidence="1">Binds to the N-terminal domain of the chaperone ClpA.</text>
</comment>
<keyword evidence="3" id="KW-0378">Hydrolase</keyword>
<dbReference type="InterPro" id="IPR022935">
    <property type="entry name" value="ClpS"/>
</dbReference>
<dbReference type="InterPro" id="IPR003769">
    <property type="entry name" value="ClpS_core"/>
</dbReference>
<proteinExistence type="inferred from homology"/>
<keyword evidence="4" id="KW-1185">Reference proteome</keyword>
<dbReference type="RefSeq" id="WP_090412772.1">
    <property type="nucleotide sequence ID" value="NZ_FNOY01000013.1"/>
</dbReference>
<dbReference type="AlphaFoldDB" id="A0A1H3FX36"/>
<comment type="similarity">
    <text evidence="1">Belongs to the ClpS family.</text>
</comment>
<dbReference type="OrthoDB" id="9796121at2"/>
<dbReference type="Pfam" id="PF02617">
    <property type="entry name" value="ClpS"/>
    <property type="match status" value="1"/>
</dbReference>
<dbReference type="GO" id="GO:0006508">
    <property type="term" value="P:proteolysis"/>
    <property type="evidence" value="ECO:0007669"/>
    <property type="project" value="UniProtKB-UniRule"/>
</dbReference>
<name>A0A1H3FX36_9PROT</name>